<evidence type="ECO:0000256" key="4">
    <source>
        <dbReference type="ARBA" id="ARBA00022475"/>
    </source>
</evidence>
<evidence type="ECO:0000256" key="7">
    <source>
        <dbReference type="ARBA" id="ARBA00022989"/>
    </source>
</evidence>
<keyword evidence="6 14" id="KW-0812">Transmembrane</keyword>
<feature type="transmembrane region" description="Helical" evidence="14">
    <location>
        <begin position="282"/>
        <end position="302"/>
    </location>
</feature>
<comment type="miscellaneous">
    <text evidence="14">Carbon 2 of the heme B porphyrin ring is defined according to the Fischer nomenclature.</text>
</comment>
<dbReference type="GO" id="GO:0048034">
    <property type="term" value="P:heme O biosynthetic process"/>
    <property type="evidence" value="ECO:0007669"/>
    <property type="project" value="UniProtKB-UniRule"/>
</dbReference>
<comment type="subcellular location">
    <subcellularLocation>
        <location evidence="1 14">Cell membrane</location>
        <topology evidence="1 14">Multi-pass membrane protein</topology>
    </subcellularLocation>
</comment>
<reference evidence="15 16" key="1">
    <citation type="submission" date="2019-06" db="EMBL/GenBank/DDBJ databases">
        <authorList>
            <person name="Li M."/>
        </authorList>
    </citation>
    <scope>NUCLEOTIDE SEQUENCE [LARGE SCALE GENOMIC DNA]</scope>
    <source>
        <strain evidence="15 16">BGMRC2036</strain>
    </source>
</reference>
<evidence type="ECO:0000313" key="15">
    <source>
        <dbReference type="EMBL" id="TPW31492.1"/>
    </source>
</evidence>
<keyword evidence="9 14" id="KW-0472">Membrane</keyword>
<dbReference type="RefSeq" id="WP_141148262.1">
    <property type="nucleotide sequence ID" value="NZ_VHLG01000003.1"/>
</dbReference>
<dbReference type="UniPathway" id="UPA00834">
    <property type="reaction ID" value="UER00712"/>
</dbReference>
<evidence type="ECO:0000256" key="9">
    <source>
        <dbReference type="ARBA" id="ARBA00023136"/>
    </source>
</evidence>
<dbReference type="NCBIfam" id="NF003349">
    <property type="entry name" value="PRK04375.1-2"/>
    <property type="match status" value="1"/>
</dbReference>
<comment type="catalytic activity">
    <reaction evidence="13 14">
        <text>heme b + (2E,6E)-farnesyl diphosphate + H2O = Fe(II)-heme o + diphosphate</text>
        <dbReference type="Rhea" id="RHEA:28070"/>
        <dbReference type="ChEBI" id="CHEBI:15377"/>
        <dbReference type="ChEBI" id="CHEBI:33019"/>
        <dbReference type="ChEBI" id="CHEBI:60344"/>
        <dbReference type="ChEBI" id="CHEBI:60530"/>
        <dbReference type="ChEBI" id="CHEBI:175763"/>
        <dbReference type="EC" id="2.5.1.141"/>
    </reaction>
</comment>
<dbReference type="OrthoDB" id="9814417at2"/>
<comment type="pathway">
    <text evidence="2 14">Porphyrin-containing compound metabolism; heme O biosynthesis; heme O from protoheme: step 1/1.</text>
</comment>
<keyword evidence="5 14" id="KW-0808">Transferase</keyword>
<dbReference type="Pfam" id="PF01040">
    <property type="entry name" value="UbiA"/>
    <property type="match status" value="1"/>
</dbReference>
<dbReference type="InterPro" id="IPR000537">
    <property type="entry name" value="UbiA_prenyltransferase"/>
</dbReference>
<protein>
    <recommendedName>
        <fullName evidence="11 14">Protoheme IX farnesyltransferase</fullName>
        <ecNumber evidence="3 14">2.5.1.141</ecNumber>
    </recommendedName>
    <alternativeName>
        <fullName evidence="12 14">Heme B farnesyltransferase</fullName>
    </alternativeName>
    <alternativeName>
        <fullName evidence="10 14">Heme O synthase</fullName>
    </alternativeName>
</protein>
<comment type="caution">
    <text evidence="15">The sequence shown here is derived from an EMBL/GenBank/DDBJ whole genome shotgun (WGS) entry which is preliminary data.</text>
</comment>
<evidence type="ECO:0000256" key="13">
    <source>
        <dbReference type="ARBA" id="ARBA00047690"/>
    </source>
</evidence>
<dbReference type="GO" id="GO:0005886">
    <property type="term" value="C:plasma membrane"/>
    <property type="evidence" value="ECO:0007669"/>
    <property type="project" value="UniProtKB-SubCell"/>
</dbReference>
<dbReference type="EMBL" id="VHLG01000003">
    <property type="protein sequence ID" value="TPW31492.1"/>
    <property type="molecule type" value="Genomic_DNA"/>
</dbReference>
<evidence type="ECO:0000256" key="3">
    <source>
        <dbReference type="ARBA" id="ARBA00012292"/>
    </source>
</evidence>
<comment type="function">
    <text evidence="14">Converts heme B (protoheme IX) to heme O by substitution of the vinyl group on carbon 2 of heme B porphyrin ring with a hydroxyethyl farnesyl side group.</text>
</comment>
<dbReference type="CDD" id="cd13957">
    <property type="entry name" value="PT_UbiA_Cox10"/>
    <property type="match status" value="1"/>
</dbReference>
<comment type="similarity">
    <text evidence="14">Belongs to the UbiA prenyltransferase family. Protoheme IX farnesyltransferase subfamily.</text>
</comment>
<dbReference type="NCBIfam" id="TIGR01473">
    <property type="entry name" value="cyoE_ctaB"/>
    <property type="match status" value="1"/>
</dbReference>
<evidence type="ECO:0000256" key="8">
    <source>
        <dbReference type="ARBA" id="ARBA00023133"/>
    </source>
</evidence>
<feature type="transmembrane region" description="Helical" evidence="14">
    <location>
        <begin position="125"/>
        <end position="146"/>
    </location>
</feature>
<feature type="transmembrane region" description="Helical" evidence="14">
    <location>
        <begin position="55"/>
        <end position="78"/>
    </location>
</feature>
<dbReference type="GO" id="GO:0008495">
    <property type="term" value="F:protoheme IX farnesyltransferase activity"/>
    <property type="evidence" value="ECO:0007669"/>
    <property type="project" value="UniProtKB-UniRule"/>
</dbReference>
<dbReference type="Gene3D" id="1.10.357.140">
    <property type="entry name" value="UbiA prenyltransferase"/>
    <property type="match status" value="1"/>
</dbReference>
<dbReference type="InterPro" id="IPR006369">
    <property type="entry name" value="Protohaem_IX_farnesylTrfase"/>
</dbReference>
<dbReference type="HAMAP" id="MF_00154">
    <property type="entry name" value="CyoE_CtaB"/>
    <property type="match status" value="1"/>
</dbReference>
<evidence type="ECO:0000256" key="6">
    <source>
        <dbReference type="ARBA" id="ARBA00022692"/>
    </source>
</evidence>
<evidence type="ECO:0000256" key="1">
    <source>
        <dbReference type="ARBA" id="ARBA00004651"/>
    </source>
</evidence>
<sequence length="311" mass="33556">MTVIDSDASLTSAEIGFSEASPRDYFALLKPRVMSLVVFTAFAGLYLAPGHINPVIGLIAILCIAVGAGASGALNMWYDADIDAVMSRTAKRPIPAGRVSRPEALAFGIALSCFSVAVLGLAVNWVAAFLLAFTIFYYAVIYTMWLKRSTPQNIVIGGAAGAFPPMVGWACVTGNVSLDSIILFSITFLWTPPHFWALALFKMRDYGDVGIPMMPNVVGEKSTKRQMLVYAVLTAVAGAAPAMTGLASPVYAIFATVMGAYFVYATVKVWRMPEGDEKMVPAKKLFGFSIFYLFTIFLALIADRAVMQFVM</sequence>
<name>A0A506UAQ0_9HYPH</name>
<feature type="transmembrane region" description="Helical" evidence="14">
    <location>
        <begin position="227"/>
        <end position="244"/>
    </location>
</feature>
<keyword evidence="7 14" id="KW-1133">Transmembrane helix</keyword>
<dbReference type="PROSITE" id="PS00943">
    <property type="entry name" value="UBIA"/>
    <property type="match status" value="1"/>
</dbReference>
<evidence type="ECO:0000256" key="2">
    <source>
        <dbReference type="ARBA" id="ARBA00004919"/>
    </source>
</evidence>
<dbReference type="EC" id="2.5.1.141" evidence="3 14"/>
<dbReference type="InterPro" id="IPR044878">
    <property type="entry name" value="UbiA_sf"/>
</dbReference>
<dbReference type="Proteomes" id="UP000318801">
    <property type="component" value="Unassembled WGS sequence"/>
</dbReference>
<accession>A0A506UAQ0</accession>
<feature type="transmembrane region" description="Helical" evidence="14">
    <location>
        <begin position="99"/>
        <end position="119"/>
    </location>
</feature>
<feature type="transmembrane region" description="Helical" evidence="14">
    <location>
        <begin position="153"/>
        <end position="175"/>
    </location>
</feature>
<proteinExistence type="inferred from homology"/>
<feature type="transmembrane region" description="Helical" evidence="14">
    <location>
        <begin position="250"/>
        <end position="270"/>
    </location>
</feature>
<dbReference type="PANTHER" id="PTHR43448">
    <property type="entry name" value="PROTOHEME IX FARNESYLTRANSFERASE, MITOCHONDRIAL"/>
    <property type="match status" value="1"/>
</dbReference>
<organism evidence="15 16">
    <name type="scientific">Martelella alba</name>
    <dbReference type="NCBI Taxonomy" id="2590451"/>
    <lineage>
        <taxon>Bacteria</taxon>
        <taxon>Pseudomonadati</taxon>
        <taxon>Pseudomonadota</taxon>
        <taxon>Alphaproteobacteria</taxon>
        <taxon>Hyphomicrobiales</taxon>
        <taxon>Aurantimonadaceae</taxon>
        <taxon>Martelella</taxon>
    </lineage>
</organism>
<feature type="transmembrane region" description="Helical" evidence="14">
    <location>
        <begin position="181"/>
        <end position="201"/>
    </location>
</feature>
<gene>
    <name evidence="14" type="primary">ctaB</name>
    <name evidence="15" type="ORF">FJU08_06965</name>
</gene>
<evidence type="ECO:0000256" key="12">
    <source>
        <dbReference type="ARBA" id="ARBA00042475"/>
    </source>
</evidence>
<dbReference type="PANTHER" id="PTHR43448:SF7">
    <property type="entry name" value="4-HYDROXYBENZOATE SOLANESYLTRANSFERASE"/>
    <property type="match status" value="1"/>
</dbReference>
<evidence type="ECO:0000256" key="11">
    <source>
        <dbReference type="ARBA" id="ARBA00040810"/>
    </source>
</evidence>
<evidence type="ECO:0000313" key="16">
    <source>
        <dbReference type="Proteomes" id="UP000318801"/>
    </source>
</evidence>
<keyword evidence="8 14" id="KW-0350">Heme biosynthesis</keyword>
<evidence type="ECO:0000256" key="5">
    <source>
        <dbReference type="ARBA" id="ARBA00022679"/>
    </source>
</evidence>
<dbReference type="InterPro" id="IPR030470">
    <property type="entry name" value="UbiA_prenylTrfase_CS"/>
</dbReference>
<keyword evidence="16" id="KW-1185">Reference proteome</keyword>
<evidence type="ECO:0000256" key="14">
    <source>
        <dbReference type="HAMAP-Rule" id="MF_00154"/>
    </source>
</evidence>
<dbReference type="AlphaFoldDB" id="A0A506UAQ0"/>
<feature type="transmembrane region" description="Helical" evidence="14">
    <location>
        <begin position="33"/>
        <end position="49"/>
    </location>
</feature>
<keyword evidence="4 14" id="KW-1003">Cell membrane</keyword>
<evidence type="ECO:0000256" key="10">
    <source>
        <dbReference type="ARBA" id="ARBA00030253"/>
    </source>
</evidence>